<keyword evidence="1" id="KW-0472">Membrane</keyword>
<dbReference type="RefSeq" id="WP_254009826.1">
    <property type="nucleotide sequence ID" value="NZ_JAMZMM010000004.1"/>
</dbReference>
<evidence type="ECO:0000313" key="3">
    <source>
        <dbReference type="Proteomes" id="UP001204953"/>
    </source>
</evidence>
<accession>A0AAE3GNR9</accession>
<evidence type="ECO:0008006" key="4">
    <source>
        <dbReference type="Google" id="ProtNLM"/>
    </source>
</evidence>
<keyword evidence="3" id="KW-1185">Reference proteome</keyword>
<evidence type="ECO:0000256" key="1">
    <source>
        <dbReference type="SAM" id="Phobius"/>
    </source>
</evidence>
<dbReference type="EMBL" id="JAMZMM010000004">
    <property type="protein sequence ID" value="MCP2727008.1"/>
    <property type="molecule type" value="Genomic_DNA"/>
</dbReference>
<feature type="transmembrane region" description="Helical" evidence="1">
    <location>
        <begin position="74"/>
        <end position="93"/>
    </location>
</feature>
<sequence>MEQYSCQIIICPGIHNPEFTQEFLQGLQRCATGNLANKLNQDVLILPNQDYPSYCAIHILADLQHYLNSKKTPIIFIAFSAGVVGAIGAAWGWQILGGAVTGLIALDGWGVPLSGNFPIHRLSHDEFTHWSCALFGRGEESFYGDPAVDHLDLWRKADVCQGWWIHPAQGGVGEKRTPITAAEFIIKLLQRYL</sequence>
<keyword evidence="1" id="KW-1133">Transmembrane helix</keyword>
<name>A0AAE3GNR9_9CYAN</name>
<protein>
    <recommendedName>
        <fullName evidence="4">Alpha/beta hydrolase</fullName>
    </recommendedName>
</protein>
<proteinExistence type="predicted"/>
<gene>
    <name evidence="2" type="ORF">NJ959_00770</name>
</gene>
<comment type="caution">
    <text evidence="2">The sequence shown here is derived from an EMBL/GenBank/DDBJ whole genome shotgun (WGS) entry which is preliminary data.</text>
</comment>
<evidence type="ECO:0000313" key="2">
    <source>
        <dbReference type="EMBL" id="MCP2727008.1"/>
    </source>
</evidence>
<reference evidence="2" key="1">
    <citation type="submission" date="2022-06" db="EMBL/GenBank/DDBJ databases">
        <title>New cyanobacteria of genus Symplocastrum in benthos of Lake Baikal.</title>
        <authorList>
            <person name="Sorokovikova E."/>
            <person name="Tikhonova I."/>
            <person name="Krasnopeev A."/>
            <person name="Evseev P."/>
            <person name="Gladkikh A."/>
            <person name="Belykh O."/>
        </authorList>
    </citation>
    <scope>NUCLEOTIDE SEQUENCE</scope>
    <source>
        <strain evidence="2">BBK-W-15</strain>
    </source>
</reference>
<organism evidence="2 3">
    <name type="scientific">Limnofasciculus baicalensis BBK-W-15</name>
    <dbReference type="NCBI Taxonomy" id="2699891"/>
    <lineage>
        <taxon>Bacteria</taxon>
        <taxon>Bacillati</taxon>
        <taxon>Cyanobacteriota</taxon>
        <taxon>Cyanophyceae</taxon>
        <taxon>Coleofasciculales</taxon>
        <taxon>Coleofasciculaceae</taxon>
        <taxon>Limnofasciculus</taxon>
        <taxon>Limnofasciculus baicalensis</taxon>
    </lineage>
</organism>
<keyword evidence="1" id="KW-0812">Transmembrane</keyword>
<dbReference type="AlphaFoldDB" id="A0AAE3GNR9"/>
<dbReference type="Proteomes" id="UP001204953">
    <property type="component" value="Unassembled WGS sequence"/>
</dbReference>